<name>A0A813JIU1_POLGL</name>
<proteinExistence type="predicted"/>
<dbReference type="InterPro" id="IPR012340">
    <property type="entry name" value="NA-bd_OB-fold"/>
</dbReference>
<dbReference type="Proteomes" id="UP000626109">
    <property type="component" value="Unassembled WGS sequence"/>
</dbReference>
<dbReference type="GO" id="GO:0003676">
    <property type="term" value="F:nucleic acid binding"/>
    <property type="evidence" value="ECO:0007669"/>
    <property type="project" value="InterPro"/>
</dbReference>
<feature type="domain" description="CSD" evidence="1">
    <location>
        <begin position="3"/>
        <end position="82"/>
    </location>
</feature>
<dbReference type="AlphaFoldDB" id="A0A813JIU1"/>
<accession>A0A813JIU1</accession>
<organism evidence="2 3">
    <name type="scientific">Polarella glacialis</name>
    <name type="common">Dinoflagellate</name>
    <dbReference type="NCBI Taxonomy" id="89957"/>
    <lineage>
        <taxon>Eukaryota</taxon>
        <taxon>Sar</taxon>
        <taxon>Alveolata</taxon>
        <taxon>Dinophyceae</taxon>
        <taxon>Suessiales</taxon>
        <taxon>Suessiaceae</taxon>
        <taxon>Polarella</taxon>
    </lineage>
</organism>
<dbReference type="InterPro" id="IPR002059">
    <property type="entry name" value="CSP_DNA-bd"/>
</dbReference>
<reference evidence="2" key="1">
    <citation type="submission" date="2021-02" db="EMBL/GenBank/DDBJ databases">
        <authorList>
            <person name="Dougan E. K."/>
            <person name="Rhodes N."/>
            <person name="Thang M."/>
            <person name="Chan C."/>
        </authorList>
    </citation>
    <scope>NUCLEOTIDE SEQUENCE</scope>
</reference>
<evidence type="ECO:0000259" key="1">
    <source>
        <dbReference type="PROSITE" id="PS51857"/>
    </source>
</evidence>
<evidence type="ECO:0000313" key="3">
    <source>
        <dbReference type="Proteomes" id="UP000626109"/>
    </source>
</evidence>
<gene>
    <name evidence="2" type="ORF">PGLA2088_LOCUS20622</name>
</gene>
<evidence type="ECO:0000313" key="2">
    <source>
        <dbReference type="EMBL" id="CAE8678098.1"/>
    </source>
</evidence>
<dbReference type="Pfam" id="PF00313">
    <property type="entry name" value="CSD"/>
    <property type="match status" value="1"/>
</dbReference>
<protein>
    <recommendedName>
        <fullName evidence="1">CSD domain-containing protein</fullName>
    </recommendedName>
</protein>
<sequence length="107" mass="11193">MAQLTGTVKSFNPQKGFGFIECPAAGSDVFFMKSDLNGYGASKACSSKERVSLARLLTLSKLLRAFRSFAGDKGAKAANVTVMPGADGSQTFIGEVKSYNAMKALGA</sequence>
<dbReference type="SUPFAM" id="SSF50249">
    <property type="entry name" value="Nucleic acid-binding proteins"/>
    <property type="match status" value="1"/>
</dbReference>
<dbReference type="EMBL" id="CAJNNW010025655">
    <property type="protein sequence ID" value="CAE8678098.1"/>
    <property type="molecule type" value="Genomic_DNA"/>
</dbReference>
<dbReference type="PROSITE" id="PS51857">
    <property type="entry name" value="CSD_2"/>
    <property type="match status" value="1"/>
</dbReference>
<dbReference type="CDD" id="cd04458">
    <property type="entry name" value="CSP_CDS"/>
    <property type="match status" value="1"/>
</dbReference>
<comment type="caution">
    <text evidence="2">The sequence shown here is derived from an EMBL/GenBank/DDBJ whole genome shotgun (WGS) entry which is preliminary data.</text>
</comment>
<dbReference type="Gene3D" id="2.40.50.140">
    <property type="entry name" value="Nucleic acid-binding proteins"/>
    <property type="match status" value="1"/>
</dbReference>